<gene>
    <name evidence="1" type="ORF">CLF_113603</name>
</gene>
<sequence>ACQALPASDNRSSNEIRAVTMTPNNFHKIRVNLTGQVFKPIARRSQIRNSLIEFCDMRNATECYCYDIRDIAIHVYSFVCKLQNSHVMINEIKLEVPPKYKHIKLVEKCTFPSIVCLVVLYGHPRSQNRRLRSTNLVLSGKTLQHNAELIVNLNMLRKSLRTTTLPNNALMMSPRLVMKHLQSNCPGLLTLETLVTSSKIVTQKGLTIFETEKRSFSCSTVLVPNCHVIQRKHEG</sequence>
<proteinExistence type="predicted"/>
<keyword evidence="2" id="KW-1185">Reference proteome</keyword>
<feature type="non-terminal residue" evidence="1">
    <location>
        <position position="1"/>
    </location>
</feature>
<protein>
    <submittedName>
        <fullName evidence="1">Uncharacterized protein</fullName>
    </submittedName>
</protein>
<dbReference type="EMBL" id="DF145377">
    <property type="protein sequence ID" value="GAA58135.1"/>
    <property type="molecule type" value="Genomic_DNA"/>
</dbReference>
<organism evidence="1 2">
    <name type="scientific">Clonorchis sinensis</name>
    <name type="common">Chinese liver fluke</name>
    <dbReference type="NCBI Taxonomy" id="79923"/>
    <lineage>
        <taxon>Eukaryota</taxon>
        <taxon>Metazoa</taxon>
        <taxon>Spiralia</taxon>
        <taxon>Lophotrochozoa</taxon>
        <taxon>Platyhelminthes</taxon>
        <taxon>Trematoda</taxon>
        <taxon>Digenea</taxon>
        <taxon>Opisthorchiida</taxon>
        <taxon>Opisthorchiata</taxon>
        <taxon>Opisthorchiidae</taxon>
        <taxon>Clonorchis</taxon>
    </lineage>
</organism>
<accession>G7YYV6</accession>
<evidence type="ECO:0000313" key="1">
    <source>
        <dbReference type="EMBL" id="GAA58135.1"/>
    </source>
</evidence>
<dbReference type="Proteomes" id="UP000008909">
    <property type="component" value="Unassembled WGS sequence"/>
</dbReference>
<reference key="2">
    <citation type="submission" date="2011-10" db="EMBL/GenBank/DDBJ databases">
        <title>The genome and transcriptome sequence of Clonorchis sinensis provide insights into the carcinogenic liver fluke.</title>
        <authorList>
            <person name="Wang X."/>
            <person name="Huang Y."/>
            <person name="Chen W."/>
            <person name="Liu H."/>
            <person name="Guo L."/>
            <person name="Chen Y."/>
            <person name="Luo F."/>
            <person name="Zhou W."/>
            <person name="Sun J."/>
            <person name="Mao Q."/>
            <person name="Liang P."/>
            <person name="Zhou C."/>
            <person name="Tian Y."/>
            <person name="Men J."/>
            <person name="Lv X."/>
            <person name="Huang L."/>
            <person name="Zhou J."/>
            <person name="Hu Y."/>
            <person name="Li R."/>
            <person name="Zhang F."/>
            <person name="Lei H."/>
            <person name="Li X."/>
            <person name="Hu X."/>
            <person name="Liang C."/>
            <person name="Xu J."/>
            <person name="Wu Z."/>
            <person name="Yu X."/>
        </authorList>
    </citation>
    <scope>NUCLEOTIDE SEQUENCE</scope>
    <source>
        <strain>Henan</strain>
    </source>
</reference>
<evidence type="ECO:0000313" key="2">
    <source>
        <dbReference type="Proteomes" id="UP000008909"/>
    </source>
</evidence>
<reference evidence="1" key="1">
    <citation type="journal article" date="2011" name="Genome Biol.">
        <title>The draft genome of the carcinogenic human liver fluke Clonorchis sinensis.</title>
        <authorList>
            <person name="Wang X."/>
            <person name="Chen W."/>
            <person name="Huang Y."/>
            <person name="Sun J."/>
            <person name="Men J."/>
            <person name="Liu H."/>
            <person name="Luo F."/>
            <person name="Guo L."/>
            <person name="Lv X."/>
            <person name="Deng C."/>
            <person name="Zhou C."/>
            <person name="Fan Y."/>
            <person name="Li X."/>
            <person name="Huang L."/>
            <person name="Hu Y."/>
            <person name="Liang C."/>
            <person name="Hu X."/>
            <person name="Xu J."/>
            <person name="Yu X."/>
        </authorList>
    </citation>
    <scope>NUCLEOTIDE SEQUENCE [LARGE SCALE GENOMIC DNA]</scope>
    <source>
        <strain evidence="1">Henan</strain>
    </source>
</reference>
<dbReference type="AlphaFoldDB" id="G7YYV6"/>
<name>G7YYV6_CLOSI</name>